<keyword evidence="2" id="KW-0378">Hydrolase</keyword>
<dbReference type="Pfam" id="PF07859">
    <property type="entry name" value="Abhydrolase_3"/>
    <property type="match status" value="1"/>
</dbReference>
<evidence type="ECO:0000313" key="6">
    <source>
        <dbReference type="EMBL" id="THH11216.1"/>
    </source>
</evidence>
<sequence>MAEFVNPLHPEIIPRLDPEFVAYYNAHLATQLGAHQIPWDPAIRSKQPIAGFSDPLEVGLIKDIPLTKCAMRVFWPEAPSKVPAVGFPILIYFHGGGWTLGNIATENHFSTIMCMKANCVVASVDYRLGPEQPYPAAVEDAVEALHWILEHGKSELGVDVSRIAVGGSSSGANLAAVVTHKAALSEPPISLSFQLLVVPVVDNTASALGQPYASWHENRYTPSLSPARMLWFRDKYLPNVEDRAKWDNSPMFAPEELFQRAPDAWIAVAELDILRDEGLAYGRKLEKAGRSVELKVYKGSPHPILAMDVRARGVYGGQVISQAVVSATTCVDPSYGLHSLHCYFLLSASPSLPVLYYVDRLRDGRSYATRFVRAVQRGKVVFIMMCSFHRPEPAHPFHQFSMPSDIPKPEDLETDVDVYRRRLLSIGSDEKMKIILEGLVQERSRSPILCTVQVERKAADGTLIVMSYMKARGIPKYGPAFQKCILGYMSDMSFIVVASKSLGLDPYGKGPGALGMSSSLDHAIFFYSDEFDCSNWILYVKQSPRTGSGRGVVQGQMYARDGTLVAITTQEGVIRSDIDRSENPSPTKSRL</sequence>
<dbReference type="SUPFAM" id="SSF54637">
    <property type="entry name" value="Thioesterase/thiol ester dehydrase-isomerase"/>
    <property type="match status" value="2"/>
</dbReference>
<dbReference type="InterPro" id="IPR003703">
    <property type="entry name" value="Acyl_CoA_thio"/>
</dbReference>
<evidence type="ECO:0000259" key="4">
    <source>
        <dbReference type="Pfam" id="PF13622"/>
    </source>
</evidence>
<dbReference type="Pfam" id="PF13622">
    <property type="entry name" value="4HBT_3"/>
    <property type="match status" value="1"/>
</dbReference>
<keyword evidence="7" id="KW-1185">Reference proteome</keyword>
<dbReference type="OrthoDB" id="408631at2759"/>
<protein>
    <submittedName>
        <fullName evidence="6">Uncharacterized protein</fullName>
    </submittedName>
</protein>
<dbReference type="InterPro" id="IPR049450">
    <property type="entry name" value="ACOT8-like_C"/>
</dbReference>
<dbReference type="CDD" id="cd03444">
    <property type="entry name" value="Thioesterase_II_repeat1"/>
    <property type="match status" value="1"/>
</dbReference>
<dbReference type="InterPro" id="IPR029069">
    <property type="entry name" value="HotDog_dom_sf"/>
</dbReference>
<comment type="similarity">
    <text evidence="1">Belongs to the 'GDXG' lipolytic enzyme family.</text>
</comment>
<dbReference type="EMBL" id="SGPK01000018">
    <property type="protein sequence ID" value="THH11216.1"/>
    <property type="molecule type" value="Genomic_DNA"/>
</dbReference>
<feature type="domain" description="Acyl-CoA thioesterase-like C-terminal" evidence="5">
    <location>
        <begin position="458"/>
        <end position="574"/>
    </location>
</feature>
<gene>
    <name evidence="6" type="ORF">EW145_g796</name>
</gene>
<dbReference type="AlphaFoldDB" id="A0A4S4LGX7"/>
<dbReference type="Pfam" id="PF20789">
    <property type="entry name" value="4HBT_3C"/>
    <property type="match status" value="1"/>
</dbReference>
<dbReference type="GO" id="GO:0009062">
    <property type="term" value="P:fatty acid catabolic process"/>
    <property type="evidence" value="ECO:0007669"/>
    <property type="project" value="TreeGrafter"/>
</dbReference>
<comment type="caution">
    <text evidence="6">The sequence shown here is derived from an EMBL/GenBank/DDBJ whole genome shotgun (WGS) entry which is preliminary data.</text>
</comment>
<dbReference type="Proteomes" id="UP000308199">
    <property type="component" value="Unassembled WGS sequence"/>
</dbReference>
<evidence type="ECO:0000259" key="5">
    <source>
        <dbReference type="Pfam" id="PF20789"/>
    </source>
</evidence>
<feature type="domain" description="Acyl-CoA thioesterase-like N-terminal HotDog" evidence="4">
    <location>
        <begin position="311"/>
        <end position="389"/>
    </location>
</feature>
<dbReference type="GO" id="GO:0006637">
    <property type="term" value="P:acyl-CoA metabolic process"/>
    <property type="evidence" value="ECO:0007669"/>
    <property type="project" value="InterPro"/>
</dbReference>
<dbReference type="InterPro" id="IPR029058">
    <property type="entry name" value="AB_hydrolase_fold"/>
</dbReference>
<reference evidence="6 7" key="1">
    <citation type="submission" date="2019-02" db="EMBL/GenBank/DDBJ databases">
        <title>Genome sequencing of the rare red list fungi Phellinidium pouzarii.</title>
        <authorList>
            <person name="Buettner E."/>
            <person name="Kellner H."/>
        </authorList>
    </citation>
    <scope>NUCLEOTIDE SEQUENCE [LARGE SCALE GENOMIC DNA]</scope>
    <source>
        <strain evidence="6 7">DSM 108285</strain>
    </source>
</reference>
<dbReference type="InterPro" id="IPR013094">
    <property type="entry name" value="AB_hydrolase_3"/>
</dbReference>
<dbReference type="GO" id="GO:0047617">
    <property type="term" value="F:fatty acyl-CoA hydrolase activity"/>
    <property type="evidence" value="ECO:0007669"/>
    <property type="project" value="InterPro"/>
</dbReference>
<dbReference type="SUPFAM" id="SSF53474">
    <property type="entry name" value="alpha/beta-Hydrolases"/>
    <property type="match status" value="1"/>
</dbReference>
<accession>A0A4S4LGX7</accession>
<dbReference type="Gene3D" id="3.10.129.10">
    <property type="entry name" value="Hotdog Thioesterase"/>
    <property type="match status" value="1"/>
</dbReference>
<dbReference type="InterPro" id="IPR049449">
    <property type="entry name" value="TesB_ACOT8-like_N"/>
</dbReference>
<feature type="domain" description="Alpha/beta hydrolase fold-3" evidence="3">
    <location>
        <begin position="90"/>
        <end position="304"/>
    </location>
</feature>
<dbReference type="PANTHER" id="PTHR11066:SF34">
    <property type="entry name" value="ACYL-COENZYME A THIOESTERASE 8"/>
    <property type="match status" value="1"/>
</dbReference>
<proteinExistence type="inferred from homology"/>
<name>A0A4S4LGX7_9AGAM</name>
<dbReference type="PROSITE" id="PS01173">
    <property type="entry name" value="LIPASE_GDXG_HIS"/>
    <property type="match status" value="1"/>
</dbReference>
<evidence type="ECO:0000256" key="1">
    <source>
        <dbReference type="ARBA" id="ARBA00010515"/>
    </source>
</evidence>
<dbReference type="PANTHER" id="PTHR11066">
    <property type="entry name" value="ACYL-COA THIOESTERASE"/>
    <property type="match status" value="1"/>
</dbReference>
<dbReference type="Gene3D" id="3.40.50.1820">
    <property type="entry name" value="alpha/beta hydrolase"/>
    <property type="match status" value="1"/>
</dbReference>
<evidence type="ECO:0000259" key="3">
    <source>
        <dbReference type="Pfam" id="PF07859"/>
    </source>
</evidence>
<organism evidence="6 7">
    <name type="scientific">Phellinidium pouzarii</name>
    <dbReference type="NCBI Taxonomy" id="167371"/>
    <lineage>
        <taxon>Eukaryota</taxon>
        <taxon>Fungi</taxon>
        <taxon>Dikarya</taxon>
        <taxon>Basidiomycota</taxon>
        <taxon>Agaricomycotina</taxon>
        <taxon>Agaricomycetes</taxon>
        <taxon>Hymenochaetales</taxon>
        <taxon>Hymenochaetaceae</taxon>
        <taxon>Phellinidium</taxon>
    </lineage>
</organism>
<evidence type="ECO:0000256" key="2">
    <source>
        <dbReference type="ARBA" id="ARBA00022801"/>
    </source>
</evidence>
<dbReference type="CDD" id="cd03445">
    <property type="entry name" value="Thioesterase_II_repeat2"/>
    <property type="match status" value="1"/>
</dbReference>
<dbReference type="InterPro" id="IPR002168">
    <property type="entry name" value="Lipase_GDXG_HIS_AS"/>
</dbReference>
<dbReference type="GO" id="GO:0005782">
    <property type="term" value="C:peroxisomal matrix"/>
    <property type="evidence" value="ECO:0007669"/>
    <property type="project" value="UniProtKB-SubCell"/>
</dbReference>
<evidence type="ECO:0000313" key="7">
    <source>
        <dbReference type="Proteomes" id="UP000308199"/>
    </source>
</evidence>